<reference evidence="5 6" key="1">
    <citation type="submission" date="2017-02" db="EMBL/GenBank/DDBJ databases">
        <authorList>
            <person name="Peterson S.W."/>
        </authorList>
    </citation>
    <scope>NUCLEOTIDE SEQUENCE [LARGE SCALE GENOMIC DNA]</scope>
    <source>
        <strain evidence="5 6">B Mb 05.01</strain>
    </source>
</reference>
<dbReference type="Pfam" id="PF02016">
    <property type="entry name" value="Peptidase_S66"/>
    <property type="match status" value="1"/>
</dbReference>
<dbReference type="InterPro" id="IPR029062">
    <property type="entry name" value="Class_I_gatase-like"/>
</dbReference>
<sequence>MLNPPKLRAGDRVAVLSPAFAAPAVSEVLHEQAMRRLTDLTGLIPIEYPTTRLLDASAEARAADVNAAFADPSIRAILATIGGDDQITVVPHLDAALALADPKPFVGYSDNTNILNWLWQLGVAGFYGGSTQVHLGAGPAVDDEHLLSLRAALLEGGTREITEPGESEDFGQRWESPDALTRFGDRTPTEPWAWAGPADAVTGRTWGGCFEVLNQLALADRMPSNDDLAGGILLLEASERLTSAEVVAEQLRAYGERGLLASVAGVLVARPPVSSFDVSPTAAERVELRAAQRDAVIEQVGAYNPDAVICVGPPFGHTRPQWIVPYGREMTLDGAAQRVTARY</sequence>
<dbReference type="CDD" id="cd07062">
    <property type="entry name" value="Peptidase_S66_mccF_like"/>
    <property type="match status" value="1"/>
</dbReference>
<feature type="domain" description="LD-carboxypeptidase C-terminal" evidence="4">
    <location>
        <begin position="202"/>
        <end position="332"/>
    </location>
</feature>
<gene>
    <name evidence="5" type="ORF">FM104_06145</name>
</gene>
<dbReference type="InterPro" id="IPR040449">
    <property type="entry name" value="Peptidase_S66_N"/>
</dbReference>
<evidence type="ECO:0000256" key="2">
    <source>
        <dbReference type="ARBA" id="ARBA00022801"/>
    </source>
</evidence>
<dbReference type="OrthoDB" id="9807329at2"/>
<dbReference type="Pfam" id="PF17676">
    <property type="entry name" value="Peptidase_S66C"/>
    <property type="match status" value="1"/>
</dbReference>
<accession>A0A1R4J944</accession>
<dbReference type="PANTHER" id="PTHR30237:SF4">
    <property type="entry name" value="LD-CARBOXYPEPTIDASE C-TERMINAL DOMAIN-CONTAINING PROTEIN"/>
    <property type="match status" value="1"/>
</dbReference>
<keyword evidence="2" id="KW-0378">Hydrolase</keyword>
<dbReference type="PANTHER" id="PTHR30237">
    <property type="entry name" value="MURAMOYLTETRAPEPTIDE CARBOXYPEPTIDASE"/>
    <property type="match status" value="1"/>
</dbReference>
<dbReference type="RefSeq" id="WP_087130568.1">
    <property type="nucleotide sequence ID" value="NZ_FUKO01000019.1"/>
</dbReference>
<evidence type="ECO:0000313" key="5">
    <source>
        <dbReference type="EMBL" id="SJN28640.1"/>
    </source>
</evidence>
<evidence type="ECO:0000259" key="3">
    <source>
        <dbReference type="Pfam" id="PF02016"/>
    </source>
</evidence>
<feature type="domain" description="LD-carboxypeptidase N-terminal" evidence="3">
    <location>
        <begin position="13"/>
        <end position="128"/>
    </location>
</feature>
<dbReference type="AlphaFoldDB" id="A0A1R4J944"/>
<proteinExistence type="inferred from homology"/>
<evidence type="ECO:0000256" key="1">
    <source>
        <dbReference type="ARBA" id="ARBA00010233"/>
    </source>
</evidence>
<evidence type="ECO:0000313" key="6">
    <source>
        <dbReference type="Proteomes" id="UP000196320"/>
    </source>
</evidence>
<dbReference type="InterPro" id="IPR027461">
    <property type="entry name" value="Carboxypeptidase_A_C_sf"/>
</dbReference>
<dbReference type="Gene3D" id="3.50.30.60">
    <property type="entry name" value="LD-carboxypeptidase A C-terminal domain-like"/>
    <property type="match status" value="1"/>
</dbReference>
<dbReference type="GO" id="GO:0016787">
    <property type="term" value="F:hydrolase activity"/>
    <property type="evidence" value="ECO:0007669"/>
    <property type="project" value="UniProtKB-KW"/>
</dbReference>
<protein>
    <submittedName>
        <fullName evidence="5">Microcin C7 self-immunity protein mccF</fullName>
    </submittedName>
</protein>
<dbReference type="Gene3D" id="3.40.50.10740">
    <property type="entry name" value="Class I glutamine amidotransferase-like"/>
    <property type="match status" value="1"/>
</dbReference>
<keyword evidence="6" id="KW-1185">Reference proteome</keyword>
<dbReference type="InterPro" id="IPR027478">
    <property type="entry name" value="LdcA_N"/>
</dbReference>
<organism evidence="5 6">
    <name type="scientific">Microbacterium esteraromaticum</name>
    <dbReference type="NCBI Taxonomy" id="57043"/>
    <lineage>
        <taxon>Bacteria</taxon>
        <taxon>Bacillati</taxon>
        <taxon>Actinomycetota</taxon>
        <taxon>Actinomycetes</taxon>
        <taxon>Micrococcales</taxon>
        <taxon>Microbacteriaceae</taxon>
        <taxon>Microbacterium</taxon>
    </lineage>
</organism>
<dbReference type="InterPro" id="IPR040921">
    <property type="entry name" value="Peptidase_S66C"/>
</dbReference>
<comment type="similarity">
    <text evidence="1">Belongs to the peptidase S66 family.</text>
</comment>
<dbReference type="SUPFAM" id="SSF141986">
    <property type="entry name" value="LD-carboxypeptidase A C-terminal domain-like"/>
    <property type="match status" value="1"/>
</dbReference>
<dbReference type="SUPFAM" id="SSF52317">
    <property type="entry name" value="Class I glutamine amidotransferase-like"/>
    <property type="match status" value="1"/>
</dbReference>
<evidence type="ECO:0000259" key="4">
    <source>
        <dbReference type="Pfam" id="PF17676"/>
    </source>
</evidence>
<dbReference type="EMBL" id="FUKO01000019">
    <property type="protein sequence ID" value="SJN28640.1"/>
    <property type="molecule type" value="Genomic_DNA"/>
</dbReference>
<dbReference type="Proteomes" id="UP000196320">
    <property type="component" value="Unassembled WGS sequence"/>
</dbReference>
<dbReference type="InterPro" id="IPR003507">
    <property type="entry name" value="S66_fam"/>
</dbReference>
<name>A0A1R4J944_9MICO</name>